<dbReference type="Pfam" id="PF07727">
    <property type="entry name" value="RVT_2"/>
    <property type="match status" value="1"/>
</dbReference>
<dbReference type="Gene3D" id="3.30.465.10">
    <property type="match status" value="1"/>
</dbReference>
<comment type="caution">
    <text evidence="12">The sequence shown here is derived from an EMBL/GenBank/DDBJ whole genome shotgun (WGS) entry which is preliminary data.</text>
</comment>
<dbReference type="PANTHER" id="PTHR42973:SF9">
    <property type="entry name" value="FAD-BINDING PCMH-TYPE DOMAIN-CONTAINING PROTEIN-RELATED"/>
    <property type="match status" value="1"/>
</dbReference>
<dbReference type="Proteomes" id="UP000245464">
    <property type="component" value="Chromosome 2"/>
</dbReference>
<dbReference type="KEGG" id="ptrr:6340576"/>
<keyword evidence="4" id="KW-0378">Hydrolase</keyword>
<keyword evidence="7" id="KW-0560">Oxidoreductase</keyword>
<dbReference type="Pfam" id="PF25597">
    <property type="entry name" value="SH3_retrovirus"/>
    <property type="match status" value="1"/>
</dbReference>
<dbReference type="GO" id="GO:0015074">
    <property type="term" value="P:DNA integration"/>
    <property type="evidence" value="ECO:0007669"/>
    <property type="project" value="InterPro"/>
</dbReference>
<dbReference type="PROSITE" id="PS50994">
    <property type="entry name" value="INTEGRASE"/>
    <property type="match status" value="1"/>
</dbReference>
<dbReference type="GO" id="GO:0016491">
    <property type="term" value="F:oxidoreductase activity"/>
    <property type="evidence" value="ECO:0007669"/>
    <property type="project" value="UniProtKB-KW"/>
</dbReference>
<dbReference type="PANTHER" id="PTHR42973">
    <property type="entry name" value="BINDING OXIDOREDUCTASE, PUTATIVE (AFU_ORTHOLOGUE AFUA_1G17690)-RELATED"/>
    <property type="match status" value="1"/>
</dbReference>
<keyword evidence="5" id="KW-0274">FAD</keyword>
<dbReference type="RefSeq" id="XP_065963984.1">
    <property type="nucleotide sequence ID" value="XM_066105357.1"/>
</dbReference>
<dbReference type="InterPro" id="IPR006094">
    <property type="entry name" value="Oxid_FAD_bind_N"/>
</dbReference>
<dbReference type="SUPFAM" id="SSF56672">
    <property type="entry name" value="DNA/RNA polymerases"/>
    <property type="match status" value="1"/>
</dbReference>
<keyword evidence="3" id="KW-0285">Flavoprotein</keyword>
<feature type="region of interest" description="Disordered" evidence="8">
    <location>
        <begin position="827"/>
        <end position="888"/>
    </location>
</feature>
<comment type="similarity">
    <text evidence="2">Belongs to the oxygen-dependent FAD-linked oxidoreductase family.</text>
</comment>
<dbReference type="InterPro" id="IPR016169">
    <property type="entry name" value="FAD-bd_PCMH_sub2"/>
</dbReference>
<gene>
    <name evidence="12" type="ORF">PtrM4_057730</name>
</gene>
<name>A0A834VSA1_9PLEO</name>
<dbReference type="CDD" id="cd09272">
    <property type="entry name" value="RNase_HI_RT_Ty1"/>
    <property type="match status" value="1"/>
</dbReference>
<evidence type="ECO:0000313" key="13">
    <source>
        <dbReference type="Proteomes" id="UP000245464"/>
    </source>
</evidence>
<dbReference type="InterPro" id="IPR050416">
    <property type="entry name" value="FAD-linked_Oxidoreductase"/>
</dbReference>
<dbReference type="InterPro" id="IPR036318">
    <property type="entry name" value="FAD-bd_PCMH-like_sf"/>
</dbReference>
<dbReference type="GO" id="GO:0071949">
    <property type="term" value="F:FAD binding"/>
    <property type="evidence" value="ECO:0007669"/>
    <property type="project" value="InterPro"/>
</dbReference>
<protein>
    <submittedName>
        <fullName evidence="12">GlcD, FAD-FMN-containing dehydrogenase</fullName>
    </submittedName>
</protein>
<evidence type="ECO:0000259" key="11">
    <source>
        <dbReference type="PROSITE" id="PS51387"/>
    </source>
</evidence>
<accession>A0A834VSA1</accession>
<dbReference type="SUPFAM" id="SSF53098">
    <property type="entry name" value="Ribonuclease H-like"/>
    <property type="match status" value="1"/>
</dbReference>
<evidence type="ECO:0000256" key="7">
    <source>
        <dbReference type="ARBA" id="ARBA00023002"/>
    </source>
</evidence>
<evidence type="ECO:0000259" key="10">
    <source>
        <dbReference type="PROSITE" id="PS50994"/>
    </source>
</evidence>
<proteinExistence type="inferred from homology"/>
<dbReference type="SUPFAM" id="SSF56176">
    <property type="entry name" value="FAD-binding/transporter-associated domain-like"/>
    <property type="match status" value="1"/>
</dbReference>
<dbReference type="InterPro" id="IPR057670">
    <property type="entry name" value="SH3_retrovirus"/>
</dbReference>
<feature type="domain" description="Integrase catalytic" evidence="10">
    <location>
        <begin position="1162"/>
        <end position="1336"/>
    </location>
</feature>
<feature type="compositionally biased region" description="Basic and acidic residues" evidence="8">
    <location>
        <begin position="1492"/>
        <end position="1506"/>
    </location>
</feature>
<organism evidence="12 13">
    <name type="scientific">Pyrenophora tritici-repentis</name>
    <dbReference type="NCBI Taxonomy" id="45151"/>
    <lineage>
        <taxon>Eukaryota</taxon>
        <taxon>Fungi</taxon>
        <taxon>Dikarya</taxon>
        <taxon>Ascomycota</taxon>
        <taxon>Pezizomycotina</taxon>
        <taxon>Dothideomycetes</taxon>
        <taxon>Pleosporomycetidae</taxon>
        <taxon>Pleosporales</taxon>
        <taxon>Pleosporineae</taxon>
        <taxon>Pleosporaceae</taxon>
        <taxon>Pyrenophora</taxon>
    </lineage>
</organism>
<feature type="domain" description="FAD-binding PCMH-type" evidence="11">
    <location>
        <begin position="76"/>
        <end position="245"/>
    </location>
</feature>
<dbReference type="InterPro" id="IPR001584">
    <property type="entry name" value="Integrase_cat-core"/>
</dbReference>
<evidence type="ECO:0000256" key="9">
    <source>
        <dbReference type="SAM" id="SignalP"/>
    </source>
</evidence>
<evidence type="ECO:0000256" key="1">
    <source>
        <dbReference type="ARBA" id="ARBA00001974"/>
    </source>
</evidence>
<evidence type="ECO:0000256" key="3">
    <source>
        <dbReference type="ARBA" id="ARBA00022630"/>
    </source>
</evidence>
<feature type="compositionally biased region" description="Polar residues" evidence="8">
    <location>
        <begin position="827"/>
        <end position="846"/>
    </location>
</feature>
<dbReference type="GO" id="GO:0003723">
    <property type="term" value="F:RNA binding"/>
    <property type="evidence" value="ECO:0007669"/>
    <property type="project" value="UniProtKB-KW"/>
</dbReference>
<keyword evidence="4" id="KW-0064">Aspartyl protease</keyword>
<evidence type="ECO:0000256" key="2">
    <source>
        <dbReference type="ARBA" id="ARBA00005466"/>
    </source>
</evidence>
<dbReference type="InterPro" id="IPR043502">
    <property type="entry name" value="DNA/RNA_pol_sf"/>
</dbReference>
<keyword evidence="6" id="KW-0694">RNA-binding</keyword>
<dbReference type="InterPro" id="IPR013103">
    <property type="entry name" value="RVT_2"/>
</dbReference>
<comment type="cofactor">
    <cofactor evidence="1">
        <name>FAD</name>
        <dbReference type="ChEBI" id="CHEBI:57692"/>
    </cofactor>
</comment>
<evidence type="ECO:0000256" key="5">
    <source>
        <dbReference type="ARBA" id="ARBA00022827"/>
    </source>
</evidence>
<dbReference type="Gene3D" id="3.30.420.10">
    <property type="entry name" value="Ribonuclease H-like superfamily/Ribonuclease H"/>
    <property type="match status" value="1"/>
</dbReference>
<dbReference type="InterPro" id="IPR016166">
    <property type="entry name" value="FAD-bd_PCMH"/>
</dbReference>
<evidence type="ECO:0000256" key="4">
    <source>
        <dbReference type="ARBA" id="ARBA00022750"/>
    </source>
</evidence>
<dbReference type="EMBL" id="NQIK02000002">
    <property type="protein sequence ID" value="KAF7574150.1"/>
    <property type="molecule type" value="Genomic_DNA"/>
</dbReference>
<dbReference type="InterPro" id="IPR012337">
    <property type="entry name" value="RNaseH-like_sf"/>
</dbReference>
<keyword evidence="9" id="KW-0732">Signal</keyword>
<keyword evidence="4" id="KW-0645">Protease</keyword>
<evidence type="ECO:0000256" key="8">
    <source>
        <dbReference type="SAM" id="MobiDB-lite"/>
    </source>
</evidence>
<feature type="chain" id="PRO_5032815962" evidence="9">
    <location>
        <begin position="18"/>
        <end position="2094"/>
    </location>
</feature>
<feature type="signal peptide" evidence="9">
    <location>
        <begin position="1"/>
        <end position="17"/>
    </location>
</feature>
<feature type="region of interest" description="Disordered" evidence="8">
    <location>
        <begin position="1487"/>
        <end position="1507"/>
    </location>
</feature>
<dbReference type="Pfam" id="PF01565">
    <property type="entry name" value="FAD_binding_4"/>
    <property type="match status" value="1"/>
</dbReference>
<dbReference type="PROSITE" id="PS51387">
    <property type="entry name" value="FAD_PCMH"/>
    <property type="match status" value="1"/>
</dbReference>
<sequence length="2094" mass="235591">MLPSILTLFVVAGWVLTSVVPNIGGGFASPFNLSPRTPAAGIDWKTLATKLSVNAKIYLPGTKEFATYTNRWSNLEAPTPNIVIAPGIDRDVQKIVNFANTHNIPFLTYNGHHGTLTTLGRMDYGIEIYMPQLNSISIAKDGKSVTVGGGINTKNLTDTLWAIGKQTVTGCCECVSFLGPALGGGHGWFQGHYGLITDQLLSMKVVLANGDLKTIDSKSDLWWGMQGAGHNFGIVTSVTTKVYDIKHYDWAIETIVFSGDKVEEVYEAVNKYILQGGKQAADIHDWTYWQNDATYSTEGNQPVIVIYIVQEGVTAVDAKYTTPFHKIGPLATTPQSGTYKDLAKWTGIALESPPCQDFGFNNPRFPIYIKSYNVTAQRKAWDLYSSAISGTDNPYYNSIFMFEDYASGGVRFRNNNASAFGFRDAHTLAAPLIVYNSTGKAQDNAVKKLGTQLRDIIREGTGSKELHTYVNYAYGDEGPKAWYGHESWRQKKLQALKQKYDPTGKFSFYAPIATHQYNGIHQDHDKAQLEDDLWKDWNVRGAMTTPIHGGWKTAYALEVRFPQQQNRLVEHNISHSRDDDDDKVTMAPSTAMDAIPKLQADGSNAYHWEAALKLYANIHSIGGLLDGSYMVTYPETPHYQTEPTTTSSAFNTPQLLLDAQQRVRAHNKEVTIQYDKDYELYRIYNSRESSLTLAILNTVPRSVWDNVMNLPTVRQKYEAITARYREQGVTEECTIWADFFKLRAQDCPSTANFTDKFKAGLAKLDVIADCKLSNKARVYQFILAINNAYPDYGRDRRADLRRNVTLNVDRMCSELIDEARRDDPIKTINTSIRASGGDNNRSQPLGDNNDANRSATRGRGNRGNGRAQRGRGRGSGGATQRPTNTSPYCKHCDCNHTGGGDDCWYTFPHLATEAWRQRQAQQQGKQQPTSTNAAAINAEGFTFTTVHLSEKVQSLTKETSNFKQRFIIDTGSSDHICNDRNKFQILHDTTPAIINTGAGPITAKQVGTIQITVVTSEGVLNKVSFTNVLYAPDMFVSVLSHSKLRAKNLYYHGWDSKLYLMPSQQEIAFTPEIDKIPTLLLANTELEAARAFAFATAATTNPTGVLAPYREITLQELHELFGHADPKALKLLVANTTGLRLTTTQAFSCEACMLSKSKKQISRRSPARSTTFLHRIHIDIVGPVTPEGVNGERYWILYTDDYSRYRWIDFTDCKAAITSKLIQHLDKMETQHHVRVSIVHMDNDNMFLNQTTRRYFKDKGIISEPSTAYTPHQNGVAEASNYVVEVRARTMILAAPHISKSYWPYAAQYSIDVLNHSVSSAVPDSKTPRQLLFEHMKVANPVPNLCSFRTFGEAGYVHQPVQRRVQSAKFEPRSVKMYFVGREGSRIYLMWDPVTQSIHRTSSVVWPKHDVKAVVQEDTATTEPDQSFYIQDPPPALDPSSFPHHEVSLPEQGSGYVFDGLETEAQSSFDFDADIDNYNSLTEVANARATPQRRDTSQNAPRHDEISASFDARNILDGRRRITRPPNRYAAVSRCFATAITEATTTDLPPEPATRKAARLHPYSKQWIAAEDEELVSLDQNGTWETTTTIPPGVYALPTKWVYKYKVKDDGQLERFKARLVVCGNRQETDFWRETYAAVARATTLKVLLALVATEDLECEQADVVTAFLNGKLDKDEVVYVRLPDGRKAKLIKALYGLRRSPRLWYNELSSYLKGIGFDPLESDPCVFKHLDGSLILAYVDDIIFITATKQRMKEIKEAVYKKYKCRDLGPISHYLGLRIRRSRPSRLIEISMESYVDKLVEEYSRQHALPRYTPLDTSVLKLKLRSPTDLATQQQIQNYQKVIGKLLYPATQLRADISFHVAYLARAMSNPTPQHYEYAIQIIDYLKTFKSLVMSYRATSPHARMPITMYATSYDDNKNNTNPTLHLHGYSDASFADSEDRKSTSGYLFKLAGGTICHKSVKQKLVTTSTTEAEYVALTYAAKEATWLYRLLHQLGYNGTDTHPILIYGDNAPSIQLLHSEGHHERTKHVDIYYHYIKDQVREGNLHVEHVRTHEMAADGLTKPLERQAHSRYLQQLGLTTPTIETKDYNKGG</sequence>
<dbReference type="GO" id="GO:0005634">
    <property type="term" value="C:nucleus"/>
    <property type="evidence" value="ECO:0007669"/>
    <property type="project" value="UniProtKB-ARBA"/>
</dbReference>
<dbReference type="InterPro" id="IPR054722">
    <property type="entry name" value="PolX-like_BBD"/>
</dbReference>
<reference evidence="12 13" key="1">
    <citation type="journal article" date="2018" name="BMC Genomics">
        <title>Comparative genomics of the wheat fungal pathogen Pyrenophora tritici-repentis reveals chromosomal variations and genome plasticity.</title>
        <authorList>
            <person name="Moolhuijzen P."/>
            <person name="See P.T."/>
            <person name="Hane J.K."/>
            <person name="Shi G."/>
            <person name="Liu Z."/>
            <person name="Oliver R.P."/>
            <person name="Moffat C.S."/>
        </authorList>
    </citation>
    <scope>NUCLEOTIDE SEQUENCE [LARGE SCALE GENOMIC DNA]</scope>
    <source>
        <strain evidence="12">M4</strain>
    </source>
</reference>
<evidence type="ECO:0000256" key="6">
    <source>
        <dbReference type="ARBA" id="ARBA00022884"/>
    </source>
</evidence>
<dbReference type="InterPro" id="IPR036397">
    <property type="entry name" value="RNaseH_sf"/>
</dbReference>
<dbReference type="Gene3D" id="3.40.462.20">
    <property type="match status" value="1"/>
</dbReference>
<dbReference type="GeneID" id="6340576"/>
<dbReference type="GO" id="GO:0004190">
    <property type="term" value="F:aspartic-type endopeptidase activity"/>
    <property type="evidence" value="ECO:0007669"/>
    <property type="project" value="UniProtKB-KW"/>
</dbReference>
<evidence type="ECO:0000313" key="12">
    <source>
        <dbReference type="EMBL" id="KAF7574150.1"/>
    </source>
</evidence>
<dbReference type="Pfam" id="PF22936">
    <property type="entry name" value="Pol_BBD"/>
    <property type="match status" value="1"/>
</dbReference>